<dbReference type="PANTHER" id="PTHR38116:SF1">
    <property type="entry name" value="BZIP DOMAIN-CONTAINING PROTEIN"/>
    <property type="match status" value="1"/>
</dbReference>
<dbReference type="InterPro" id="IPR021833">
    <property type="entry name" value="DUF3425"/>
</dbReference>
<gene>
    <name evidence="2" type="ORF">SNOG_13617</name>
</gene>
<evidence type="ECO:0000259" key="1">
    <source>
        <dbReference type="PROSITE" id="PS51340"/>
    </source>
</evidence>
<dbReference type="Pfam" id="PF03476">
    <property type="entry name" value="MOSC_N"/>
    <property type="match status" value="1"/>
</dbReference>
<reference evidence="3" key="1">
    <citation type="journal article" date="2007" name="Plant Cell">
        <title>Dothideomycete-plant interactions illuminated by genome sequencing and EST analysis of the wheat pathogen Stagonospora nodorum.</title>
        <authorList>
            <person name="Hane J.K."/>
            <person name="Lowe R.G."/>
            <person name="Solomon P.S."/>
            <person name="Tan K.C."/>
            <person name="Schoch C.L."/>
            <person name="Spatafora J.W."/>
            <person name="Crous P.W."/>
            <person name="Kodira C."/>
            <person name="Birren B.W."/>
            <person name="Galagan J.E."/>
            <person name="Torriani S.F."/>
            <person name="McDonald B.A."/>
            <person name="Oliver R.P."/>
        </authorList>
    </citation>
    <scope>NUCLEOTIDE SEQUENCE [LARGE SCALE GENOMIC DNA]</scope>
    <source>
        <strain evidence="3">SN15 / ATCC MYA-4574 / FGSC 10173</strain>
    </source>
</reference>
<dbReference type="InterPro" id="IPR005303">
    <property type="entry name" value="MOCOS_middle"/>
</dbReference>
<dbReference type="GO" id="GO:0003824">
    <property type="term" value="F:catalytic activity"/>
    <property type="evidence" value="ECO:0007669"/>
    <property type="project" value="InterPro"/>
</dbReference>
<name>Q0U3P7_PHANO</name>
<dbReference type="SUPFAM" id="SSF50800">
    <property type="entry name" value="PK beta-barrel domain-like"/>
    <property type="match status" value="1"/>
</dbReference>
<organism evidence="2 3">
    <name type="scientific">Phaeosphaeria nodorum (strain SN15 / ATCC MYA-4574 / FGSC 10173)</name>
    <name type="common">Glume blotch fungus</name>
    <name type="synonym">Parastagonospora nodorum</name>
    <dbReference type="NCBI Taxonomy" id="321614"/>
    <lineage>
        <taxon>Eukaryota</taxon>
        <taxon>Fungi</taxon>
        <taxon>Dikarya</taxon>
        <taxon>Ascomycota</taxon>
        <taxon>Pezizomycotina</taxon>
        <taxon>Dothideomycetes</taxon>
        <taxon>Pleosporomycetidae</taxon>
        <taxon>Pleosporales</taxon>
        <taxon>Pleosporineae</taxon>
        <taxon>Phaeosphaeriaceae</taxon>
        <taxon>Parastagonospora</taxon>
    </lineage>
</organism>
<dbReference type="KEGG" id="pno:SNOG_13617"/>
<dbReference type="Proteomes" id="UP000001055">
    <property type="component" value="Unassembled WGS sequence"/>
</dbReference>
<dbReference type="GO" id="GO:0030170">
    <property type="term" value="F:pyridoxal phosphate binding"/>
    <property type="evidence" value="ECO:0007669"/>
    <property type="project" value="InterPro"/>
</dbReference>
<dbReference type="GO" id="GO:0030151">
    <property type="term" value="F:molybdenum ion binding"/>
    <property type="evidence" value="ECO:0007669"/>
    <property type="project" value="InterPro"/>
</dbReference>
<dbReference type="HOGENOM" id="CLU_028286_7_1_1"/>
<evidence type="ECO:0000313" key="3">
    <source>
        <dbReference type="Proteomes" id="UP000001055"/>
    </source>
</evidence>
<dbReference type="eggNOG" id="KOG2362">
    <property type="taxonomic scope" value="Eukaryota"/>
</dbReference>
<dbReference type="InterPro" id="IPR011037">
    <property type="entry name" value="Pyrv_Knase-like_insert_dom_sf"/>
</dbReference>
<dbReference type="AlphaFoldDB" id="Q0U3P7"/>
<dbReference type="STRING" id="321614.Q0U3P7"/>
<protein>
    <recommendedName>
        <fullName evidence="1">MOSC domain-containing protein</fullName>
    </recommendedName>
</protein>
<feature type="domain" description="MOSC" evidence="1">
    <location>
        <begin position="275"/>
        <end position="437"/>
    </location>
</feature>
<evidence type="ECO:0000313" key="2">
    <source>
        <dbReference type="EMBL" id="EAT79064.2"/>
    </source>
</evidence>
<dbReference type="GeneID" id="5980742"/>
<dbReference type="RefSeq" id="XP_001803822.1">
    <property type="nucleotide sequence ID" value="XM_001803770.1"/>
</dbReference>
<dbReference type="EMBL" id="CH445351">
    <property type="protein sequence ID" value="EAT79064.2"/>
    <property type="molecule type" value="Genomic_DNA"/>
</dbReference>
<accession>Q0U3P7</accession>
<dbReference type="PROSITE" id="PS51340">
    <property type="entry name" value="MOSC"/>
    <property type="match status" value="1"/>
</dbReference>
<dbReference type="Pfam" id="PF03473">
    <property type="entry name" value="MOSC"/>
    <property type="match status" value="1"/>
</dbReference>
<dbReference type="InParanoid" id="Q0U3P7"/>
<proteinExistence type="predicted"/>
<dbReference type="VEuPathDB" id="FungiDB:JI435_308770"/>
<dbReference type="Pfam" id="PF11905">
    <property type="entry name" value="DUF3425"/>
    <property type="match status" value="1"/>
</dbReference>
<dbReference type="VEuPathDB" id="FungiDB:JI435_136170"/>
<dbReference type="PANTHER" id="PTHR38116">
    <property type="entry name" value="CHROMOSOME 7, WHOLE GENOME SHOTGUN SEQUENCE"/>
    <property type="match status" value="1"/>
</dbReference>
<dbReference type="InterPro" id="IPR005302">
    <property type="entry name" value="MoCF_Sase_C"/>
</dbReference>
<sequence>MENPILSISPALVFTALAICLVPAIALYGLALSQRDTPLPPPAGCRRLGLQGPSNLEDQHSKRFARGGTRTPANPWTVKAIFIYPLKSCAPVELDNTEVLRTGLMYDRQFTFGQFVSGLPSMDGKVNSEWQFMSLRKFPRLAKVETEVWYPDPSAPGYSEDGEWVLSEGCLLVRFPFSPDTDFSFEGLKNWGKILAAKLAKRAEPMLEFRVPFNPPNDRIKRKGYKSQELKIWKDAPQALDVSPEIDPEILAKLKYTLGTSNPVTLFRINPEQPRVVTKNAPKKADVGFQTTIGMQDSYPVHILNLASVHDVASKLPRQEGPWQLVVPLLNALRFRANIYITGPPAFHEDAWLKARISSPNSSYAHDPLDLNVSCRTTRCKLPNVDPDTAIADRNEPYSTLRQYRIIDEGNKNPCLGMQVVPLQSGEVKVGDYIEVLESGNHLWIGAEDPKEDDWQHVQDPKKRKAIQDRLAQRARHSALALSPTDPILDFLNPSPNDQLAIDFTTPNLINPAPYLPSPQSPLQPPLTIFTALYLNGLTLSLSCTACLHTPSPPAHASHPLSLHPTPTQLTTAHPRWFDRLPFPTMRDNLIRLMDMGVLDEEEFLRDLFTMESWRIETRGVGWSESAWNTRGWRMEGAWRGKWGWLM</sequence>